<evidence type="ECO:0000313" key="12">
    <source>
        <dbReference type="EMBL" id="GLS27360.1"/>
    </source>
</evidence>
<dbReference type="InterPro" id="IPR036291">
    <property type="entry name" value="NAD(P)-bd_dom_sf"/>
</dbReference>
<dbReference type="Gene3D" id="3.40.50.10860">
    <property type="entry name" value="Leucine Dehydrogenase, chain A, domain 1"/>
    <property type="match status" value="1"/>
</dbReference>
<dbReference type="SUPFAM" id="SSF51735">
    <property type="entry name" value="NAD(P)-binding Rossmann-fold domains"/>
    <property type="match status" value="1"/>
</dbReference>
<dbReference type="InterPro" id="IPR014362">
    <property type="entry name" value="Glu_DH"/>
</dbReference>
<feature type="binding site" evidence="8">
    <location>
        <position position="166"/>
    </location>
    <ligand>
        <name>substrate</name>
    </ligand>
</feature>
<dbReference type="GO" id="GO:0006537">
    <property type="term" value="P:glutamate biosynthetic process"/>
    <property type="evidence" value="ECO:0007669"/>
    <property type="project" value="TreeGrafter"/>
</dbReference>
<feature type="binding site" evidence="8">
    <location>
        <position position="115"/>
    </location>
    <ligand>
        <name>substrate</name>
    </ligand>
</feature>
<dbReference type="FunFam" id="3.40.50.10860:FF:000002">
    <property type="entry name" value="Glutamate dehydrogenase"/>
    <property type="match status" value="1"/>
</dbReference>
<comment type="function">
    <text evidence="1">Catalyzes the reversible oxidative deamination of glutamate to alpha-ketoglutarate and ammonia.</text>
</comment>
<dbReference type="PIRSF" id="PIRSF000185">
    <property type="entry name" value="Glu_DH"/>
    <property type="match status" value="1"/>
</dbReference>
<keyword evidence="8" id="KW-0520">NAD</keyword>
<comment type="catalytic activity">
    <reaction evidence="5">
        <text>L-glutamate + NADP(+) + H2O = 2-oxoglutarate + NH4(+) + NADPH + H(+)</text>
        <dbReference type="Rhea" id="RHEA:11612"/>
        <dbReference type="ChEBI" id="CHEBI:15377"/>
        <dbReference type="ChEBI" id="CHEBI:15378"/>
        <dbReference type="ChEBI" id="CHEBI:16810"/>
        <dbReference type="ChEBI" id="CHEBI:28938"/>
        <dbReference type="ChEBI" id="CHEBI:29985"/>
        <dbReference type="ChEBI" id="CHEBI:57783"/>
        <dbReference type="ChEBI" id="CHEBI:58349"/>
        <dbReference type="EC" id="1.4.1.4"/>
    </reaction>
</comment>
<gene>
    <name evidence="12" type="primary">gdhA</name>
    <name evidence="12" type="ORF">GCM10007877_30790</name>
</gene>
<reference evidence="12 13" key="1">
    <citation type="journal article" date="2014" name="Int. J. Syst. Evol. Microbiol.">
        <title>Complete genome sequence of Corynebacterium casei LMG S-19264T (=DSM 44701T), isolated from a smear-ripened cheese.</title>
        <authorList>
            <consortium name="US DOE Joint Genome Institute (JGI-PGF)"/>
            <person name="Walter F."/>
            <person name="Albersmeier A."/>
            <person name="Kalinowski J."/>
            <person name="Ruckert C."/>
        </authorList>
    </citation>
    <scope>NUCLEOTIDE SEQUENCE [LARGE SCALE GENOMIC DNA]</scope>
    <source>
        <strain evidence="12 13">NBRC 110095</strain>
    </source>
</reference>
<dbReference type="InterPro" id="IPR006096">
    <property type="entry name" value="Glu/Leu/Phe/Val/Trp_DH_C"/>
</dbReference>
<dbReference type="CDD" id="cd05313">
    <property type="entry name" value="NAD_bind_2_Glu_DH"/>
    <property type="match status" value="1"/>
</dbReference>
<evidence type="ECO:0000256" key="1">
    <source>
        <dbReference type="ARBA" id="ARBA00003868"/>
    </source>
</evidence>
<dbReference type="InterPro" id="IPR006095">
    <property type="entry name" value="Glu/Leu/Phe/Val/Trp_DH"/>
</dbReference>
<dbReference type="PANTHER" id="PTHR43571">
    <property type="entry name" value="NADP-SPECIFIC GLUTAMATE DEHYDROGENASE 1-RELATED"/>
    <property type="match status" value="1"/>
</dbReference>
<evidence type="ECO:0000256" key="3">
    <source>
        <dbReference type="ARBA" id="ARBA00011643"/>
    </source>
</evidence>
<evidence type="ECO:0000256" key="9">
    <source>
        <dbReference type="PIRSR" id="PIRSR000185-3"/>
    </source>
</evidence>
<evidence type="ECO:0000313" key="13">
    <source>
        <dbReference type="Proteomes" id="UP001156870"/>
    </source>
</evidence>
<dbReference type="Proteomes" id="UP001156870">
    <property type="component" value="Unassembled WGS sequence"/>
</dbReference>
<evidence type="ECO:0000256" key="10">
    <source>
        <dbReference type="RuleBase" id="RU004417"/>
    </source>
</evidence>
<dbReference type="InterPro" id="IPR033922">
    <property type="entry name" value="NAD_bind_Glu_DH"/>
</dbReference>
<sequence>MGYYQLDRFVQEIKQKNPYEPEFYQAVSEFSASVIPFINAHSKYQDVSILERLTEPDRIISFRVTWRDDNKVIQTNRGWRVQFSNAIGPYKGGLRFHPTVNQSVLKFLGFEQIFKNSLTGLPMGGAKGGSNFNPRGKSDDEIMAFCYYFMLELHRHIGEDVDIPAGDIGVGSREIDLLFGAYKKLANKWTGTLTGKGLEFGGSLLRKEATGYGCVYFCHNMLNVMDESLEGKICVVSGSGNVAIYAAEQLLVKGAKVVTMSDSSGFIYDKEGINQEKLEYIKQLKEVDRKRIREYCCKYDKAEYIEGAKPWSVPCDAAFPCATQNEIDLEAAKTLASNGVKVVCEGANMPCSNEAIEFFKKQGIIFAPGKASNAGGVSVSGIEQSQNALHMSWEKNRINQELERIMLSIHEKCREYGESNGDIDYVKGANIAGFVRVADTMIKYGVM</sequence>
<dbReference type="Pfam" id="PF02812">
    <property type="entry name" value="ELFV_dehydrog_N"/>
    <property type="match status" value="1"/>
</dbReference>
<dbReference type="GO" id="GO:0005829">
    <property type="term" value="C:cytosol"/>
    <property type="evidence" value="ECO:0007669"/>
    <property type="project" value="TreeGrafter"/>
</dbReference>
<dbReference type="NCBIfam" id="NF006929">
    <property type="entry name" value="PRK09414.1"/>
    <property type="match status" value="1"/>
</dbReference>
<dbReference type="Pfam" id="PF00208">
    <property type="entry name" value="ELFV_dehydrog"/>
    <property type="match status" value="1"/>
</dbReference>
<feature type="binding site" evidence="8">
    <location>
        <position position="380"/>
    </location>
    <ligand>
        <name>substrate</name>
    </ligand>
</feature>
<keyword evidence="4 6" id="KW-0560">Oxidoreductase</keyword>
<dbReference type="PANTHER" id="PTHR43571:SF1">
    <property type="entry name" value="NADP-SPECIFIC GLUTAMATE DEHYDROGENASE 1-RELATED"/>
    <property type="match status" value="1"/>
</dbReference>
<dbReference type="SMART" id="SM00839">
    <property type="entry name" value="ELFV_dehydrog"/>
    <property type="match status" value="1"/>
</dbReference>
<dbReference type="InterPro" id="IPR033524">
    <property type="entry name" value="Glu/Leu/Phe/Val_DH_AS"/>
</dbReference>
<comment type="caution">
    <text evidence="12">The sequence shown here is derived from an EMBL/GenBank/DDBJ whole genome shotgun (WGS) entry which is preliminary data.</text>
</comment>
<dbReference type="InterPro" id="IPR006097">
    <property type="entry name" value="Glu/Leu/Phe/Val/Trp_DH_dimer"/>
</dbReference>
<feature type="active site" description="Proton donor" evidence="7">
    <location>
        <position position="127"/>
    </location>
</feature>
<keyword evidence="13" id="KW-1185">Reference proteome</keyword>
<dbReference type="InterPro" id="IPR046346">
    <property type="entry name" value="Aminoacid_DH-like_N_sf"/>
</dbReference>
<evidence type="ECO:0000256" key="5">
    <source>
        <dbReference type="ARBA" id="ARBA00048584"/>
    </source>
</evidence>
<dbReference type="FunFam" id="3.40.50.720:FF:000030">
    <property type="entry name" value="Glutamate dehydrogenase"/>
    <property type="match status" value="1"/>
</dbReference>
<feature type="site" description="Important for catalysis" evidence="9">
    <location>
        <position position="167"/>
    </location>
</feature>
<feature type="binding site" evidence="8">
    <location>
        <position position="91"/>
    </location>
    <ligand>
        <name>substrate</name>
    </ligand>
</feature>
<accession>A0AA37T5K4</accession>
<protein>
    <recommendedName>
        <fullName evidence="6">Glutamate dehydrogenase</fullName>
    </recommendedName>
</protein>
<evidence type="ECO:0000256" key="2">
    <source>
        <dbReference type="ARBA" id="ARBA00006382"/>
    </source>
</evidence>
<organism evidence="12 13">
    <name type="scientific">Marinibactrum halimedae</name>
    <dbReference type="NCBI Taxonomy" id="1444977"/>
    <lineage>
        <taxon>Bacteria</taxon>
        <taxon>Pseudomonadati</taxon>
        <taxon>Pseudomonadota</taxon>
        <taxon>Gammaproteobacteria</taxon>
        <taxon>Cellvibrionales</taxon>
        <taxon>Cellvibrionaceae</taxon>
        <taxon>Marinibactrum</taxon>
    </lineage>
</organism>
<comment type="subunit">
    <text evidence="3">Homohexamer.</text>
</comment>
<dbReference type="PROSITE" id="PS00074">
    <property type="entry name" value="GLFV_DEHYDROGENASE"/>
    <property type="match status" value="1"/>
</dbReference>
<dbReference type="RefSeq" id="WP_232595445.1">
    <property type="nucleotide sequence ID" value="NZ_BSPD01000074.1"/>
</dbReference>
<evidence type="ECO:0000256" key="4">
    <source>
        <dbReference type="ARBA" id="ARBA00023002"/>
    </source>
</evidence>
<evidence type="ECO:0000256" key="6">
    <source>
        <dbReference type="PIRNR" id="PIRNR000185"/>
    </source>
</evidence>
<dbReference type="FunFam" id="1.10.285.10:FF:000001">
    <property type="entry name" value="Glutamate dehydrogenase"/>
    <property type="match status" value="1"/>
</dbReference>
<dbReference type="EMBL" id="BSPD01000074">
    <property type="protein sequence ID" value="GLS27360.1"/>
    <property type="molecule type" value="Genomic_DNA"/>
</dbReference>
<dbReference type="GO" id="GO:0000166">
    <property type="term" value="F:nucleotide binding"/>
    <property type="evidence" value="ECO:0007669"/>
    <property type="project" value="UniProtKB-KW"/>
</dbReference>
<dbReference type="SUPFAM" id="SSF53223">
    <property type="entry name" value="Aminoacid dehydrogenase-like, N-terminal domain"/>
    <property type="match status" value="1"/>
</dbReference>
<dbReference type="Gene3D" id="1.10.285.10">
    <property type="entry name" value="Glutamate Dehydrogenase, chain A, domain 3"/>
    <property type="match status" value="2"/>
</dbReference>
<evidence type="ECO:0000259" key="11">
    <source>
        <dbReference type="SMART" id="SM00839"/>
    </source>
</evidence>
<dbReference type="AlphaFoldDB" id="A0AA37T5K4"/>
<comment type="similarity">
    <text evidence="2 6 10">Belongs to the Glu/Leu/Phe/Val dehydrogenases family.</text>
</comment>
<feature type="domain" description="Glutamate/phenylalanine/leucine/valine/L-tryptophan dehydrogenase C-terminal" evidence="11">
    <location>
        <begin position="203"/>
        <end position="445"/>
    </location>
</feature>
<dbReference type="PRINTS" id="PR00082">
    <property type="entry name" value="GLFDHDRGNASE"/>
</dbReference>
<dbReference type="Gene3D" id="3.40.50.720">
    <property type="entry name" value="NAD(P)-binding Rossmann-like Domain"/>
    <property type="match status" value="1"/>
</dbReference>
<feature type="binding site" evidence="8">
    <location>
        <position position="241"/>
    </location>
    <ligand>
        <name>NAD(+)</name>
        <dbReference type="ChEBI" id="CHEBI:57540"/>
    </ligand>
</feature>
<dbReference type="GO" id="GO:0004354">
    <property type="term" value="F:glutamate dehydrogenase (NADP+) activity"/>
    <property type="evidence" value="ECO:0007669"/>
    <property type="project" value="UniProtKB-EC"/>
</dbReference>
<proteinExistence type="inferred from homology"/>
<feature type="binding site" evidence="8">
    <location>
        <position position="112"/>
    </location>
    <ligand>
        <name>substrate</name>
    </ligand>
</feature>
<feature type="binding site" evidence="8">
    <location>
        <position position="210"/>
    </location>
    <ligand>
        <name>NAD(+)</name>
        <dbReference type="ChEBI" id="CHEBI:57540"/>
    </ligand>
</feature>
<evidence type="ECO:0000256" key="7">
    <source>
        <dbReference type="PIRSR" id="PIRSR000185-1"/>
    </source>
</evidence>
<name>A0AA37T5K4_9GAMM</name>
<keyword evidence="8" id="KW-0547">Nucleotide-binding</keyword>
<evidence type="ECO:0000256" key="8">
    <source>
        <dbReference type="PIRSR" id="PIRSR000185-2"/>
    </source>
</evidence>
<dbReference type="InterPro" id="IPR050724">
    <property type="entry name" value="Glu_Leu_Phe_Val_DH"/>
</dbReference>